<keyword evidence="4" id="KW-1185">Reference proteome</keyword>
<evidence type="ECO:0000313" key="5">
    <source>
        <dbReference type="Proteomes" id="UP000435423"/>
    </source>
</evidence>
<keyword evidence="1" id="KW-0812">Transmembrane</keyword>
<feature type="transmembrane region" description="Helical" evidence="1">
    <location>
        <begin position="36"/>
        <end position="55"/>
    </location>
</feature>
<dbReference type="EMBL" id="WLCG01000002">
    <property type="protein sequence ID" value="MTB63694.1"/>
    <property type="molecule type" value="Genomic_DNA"/>
</dbReference>
<dbReference type="Proteomes" id="UP000435423">
    <property type="component" value="Unassembled WGS sequence"/>
</dbReference>
<accession>A0A6I4RNF5</accession>
<evidence type="ECO:0000313" key="2">
    <source>
        <dbReference type="EMBL" id="MTB63694.1"/>
    </source>
</evidence>
<dbReference type="RefSeq" id="WP_154607727.1">
    <property type="nucleotide sequence ID" value="NZ_CP072115.1"/>
</dbReference>
<evidence type="ECO:0000256" key="1">
    <source>
        <dbReference type="SAM" id="Phobius"/>
    </source>
</evidence>
<dbReference type="AlphaFoldDB" id="A0A6I4RNF5"/>
<proteinExistence type="predicted"/>
<comment type="caution">
    <text evidence="3">The sequence shown here is derived from an EMBL/GenBank/DDBJ whole genome shotgun (WGS) entry which is preliminary data.</text>
</comment>
<gene>
    <name evidence="2" type="ORF">GGG87_01540</name>
    <name evidence="3" type="ORF">GGH11_01540</name>
</gene>
<keyword evidence="1" id="KW-1133">Transmembrane helix</keyword>
<dbReference type="Proteomes" id="UP000435060">
    <property type="component" value="Unassembled WGS sequence"/>
</dbReference>
<dbReference type="EMBL" id="WUBJ01000002">
    <property type="protein sequence ID" value="MWV55675.1"/>
    <property type="molecule type" value="Genomic_DNA"/>
</dbReference>
<reference evidence="3 5" key="1">
    <citation type="submission" date="2019-10" db="EMBL/GenBank/DDBJ databases">
        <title>Streptococcis sp, isolated from the respiratory tract of Marmot.</title>
        <authorList>
            <person name="Zhang G."/>
        </authorList>
    </citation>
    <scope>NUCLEOTIDE SEQUENCE [LARGE SCALE GENOMIC DNA]</scope>
    <source>
        <strain evidence="5">zg-70</strain>
        <strain evidence="3">Zg-70</strain>
    </source>
</reference>
<evidence type="ECO:0000313" key="4">
    <source>
        <dbReference type="Proteomes" id="UP000435060"/>
    </source>
</evidence>
<protein>
    <submittedName>
        <fullName evidence="3">Uncharacterized protein</fullName>
    </submittedName>
</protein>
<keyword evidence="1" id="KW-0472">Membrane</keyword>
<organism evidence="3 5">
    <name type="scientific">Streptococcus zhangguiae</name>
    <dbReference type="NCBI Taxonomy" id="2664091"/>
    <lineage>
        <taxon>Bacteria</taxon>
        <taxon>Bacillati</taxon>
        <taxon>Bacillota</taxon>
        <taxon>Bacilli</taxon>
        <taxon>Lactobacillales</taxon>
        <taxon>Streptococcaceae</taxon>
        <taxon>Streptococcus</taxon>
    </lineage>
</organism>
<sequence>MMNKRTITWLQIILYLLSPFLALALAKNTSAVDQFFLLMFTSIVLSQWLAIHLLGKIAEK</sequence>
<evidence type="ECO:0000313" key="3">
    <source>
        <dbReference type="EMBL" id="MWV55675.1"/>
    </source>
</evidence>
<name>A0A6I4RNF5_9STRE</name>
<reference evidence="2 4" key="2">
    <citation type="submission" date="2019-11" db="EMBL/GenBank/DDBJ databases">
        <title>Streptococcis sp. isolated from the respiratory tract of Marmot.</title>
        <authorList>
            <person name="Zhang G."/>
        </authorList>
    </citation>
    <scope>NUCLEOTIDE SEQUENCE [LARGE SCALE GENOMIC DNA]</scope>
    <source>
        <strain evidence="4">zg-86</strain>
        <strain evidence="2">Zg-86</strain>
    </source>
</reference>